<feature type="chain" id="PRO_5011635352" description="DUF4252 domain-containing protein" evidence="1">
    <location>
        <begin position="22"/>
        <end position="165"/>
    </location>
</feature>
<dbReference type="EMBL" id="FONW01000001">
    <property type="protein sequence ID" value="SFE43631.1"/>
    <property type="molecule type" value="Genomic_DNA"/>
</dbReference>
<evidence type="ECO:0000313" key="3">
    <source>
        <dbReference type="Proteomes" id="UP000198964"/>
    </source>
</evidence>
<dbReference type="InterPro" id="IPR025348">
    <property type="entry name" value="DUF4252"/>
</dbReference>
<protein>
    <recommendedName>
        <fullName evidence="4">DUF4252 domain-containing protein</fullName>
    </recommendedName>
</protein>
<evidence type="ECO:0000313" key="2">
    <source>
        <dbReference type="EMBL" id="SFE43631.1"/>
    </source>
</evidence>
<keyword evidence="3" id="KW-1185">Reference proteome</keyword>
<proteinExistence type="predicted"/>
<reference evidence="2 3" key="1">
    <citation type="submission" date="2016-10" db="EMBL/GenBank/DDBJ databases">
        <authorList>
            <person name="de Groot N.N."/>
        </authorList>
    </citation>
    <scope>NUCLEOTIDE SEQUENCE [LARGE SCALE GENOMIC DNA]</scope>
    <source>
        <strain evidence="2 3">CGMCC 1.9156</strain>
    </source>
</reference>
<dbReference type="Pfam" id="PF14060">
    <property type="entry name" value="DUF4252"/>
    <property type="match status" value="1"/>
</dbReference>
<evidence type="ECO:0008006" key="4">
    <source>
        <dbReference type="Google" id="ProtNLM"/>
    </source>
</evidence>
<sequence length="165" mass="18513">MKSVRIIILVALVLVAGAAAAQSKSDKVFDAFRNKPGVSYFSFNKSMQDLFDINLDEEGKNIKGDVNEIRFLSYNPEKGNLTGSEFISKASGLLPRAYDRVVKADAENQSEVWMLGNKRKASEFHVFIRNESDDDLQFLISFYGDFDIDDIDNVREIGLNMSLGD</sequence>
<dbReference type="STRING" id="655355.SAMN05216283_101132"/>
<accession>A0A1I2AI14</accession>
<evidence type="ECO:0000256" key="1">
    <source>
        <dbReference type="SAM" id="SignalP"/>
    </source>
</evidence>
<organism evidence="2 3">
    <name type="scientific">Sunxiuqinia elliptica</name>
    <dbReference type="NCBI Taxonomy" id="655355"/>
    <lineage>
        <taxon>Bacteria</taxon>
        <taxon>Pseudomonadati</taxon>
        <taxon>Bacteroidota</taxon>
        <taxon>Bacteroidia</taxon>
        <taxon>Marinilabiliales</taxon>
        <taxon>Prolixibacteraceae</taxon>
        <taxon>Sunxiuqinia</taxon>
    </lineage>
</organism>
<gene>
    <name evidence="2" type="ORF">SAMN05216283_101132</name>
</gene>
<dbReference type="AlphaFoldDB" id="A0A1I2AI14"/>
<dbReference type="Proteomes" id="UP000198964">
    <property type="component" value="Unassembled WGS sequence"/>
</dbReference>
<dbReference type="RefSeq" id="WP_093917888.1">
    <property type="nucleotide sequence ID" value="NZ_FONW01000001.1"/>
</dbReference>
<name>A0A1I2AI14_9BACT</name>
<keyword evidence="1" id="KW-0732">Signal</keyword>
<feature type="signal peptide" evidence="1">
    <location>
        <begin position="1"/>
        <end position="21"/>
    </location>
</feature>